<organism evidence="3 4">
    <name type="scientific">Gloeobacter morelensis MG652769</name>
    <dbReference type="NCBI Taxonomy" id="2781736"/>
    <lineage>
        <taxon>Bacteria</taxon>
        <taxon>Bacillati</taxon>
        <taxon>Cyanobacteriota</taxon>
        <taxon>Cyanophyceae</taxon>
        <taxon>Gloeobacterales</taxon>
        <taxon>Gloeobacteraceae</taxon>
        <taxon>Gloeobacter</taxon>
        <taxon>Gloeobacter morelensis</taxon>
    </lineage>
</organism>
<dbReference type="NCBIfam" id="NF033921">
    <property type="entry name" value="por_somb"/>
    <property type="match status" value="1"/>
</dbReference>
<dbReference type="InterPro" id="IPR007049">
    <property type="entry name" value="Carb-sel_porin_OprB"/>
</dbReference>
<feature type="chain" id="PRO_5045010440" evidence="2">
    <location>
        <begin position="28"/>
        <end position="505"/>
    </location>
</feature>
<gene>
    <name evidence="3" type="ORF">ISF26_10850</name>
</gene>
<evidence type="ECO:0000256" key="2">
    <source>
        <dbReference type="RuleBase" id="RU363072"/>
    </source>
</evidence>
<dbReference type="Proteomes" id="UP001054846">
    <property type="component" value="Chromosome"/>
</dbReference>
<comment type="similarity">
    <text evidence="1 2">Belongs to the OprB family.</text>
</comment>
<reference evidence="3 4" key="1">
    <citation type="journal article" date="2021" name="Genome Biol. Evol.">
        <title>Complete Genome Sequencing of a Novel Gloeobacter Species from a Waterfall Cave in Mexico.</title>
        <authorList>
            <person name="Saw J.H."/>
            <person name="Cardona T."/>
            <person name="Montejano G."/>
        </authorList>
    </citation>
    <scope>NUCLEOTIDE SEQUENCE [LARGE SCALE GENOMIC DNA]</scope>
    <source>
        <strain evidence="3">MG652769</strain>
    </source>
</reference>
<accession>A0ABY3PT64</accession>
<dbReference type="InterPro" id="IPR051465">
    <property type="entry name" value="Cell_Envelope_Struct_Comp"/>
</dbReference>
<keyword evidence="4" id="KW-1185">Reference proteome</keyword>
<dbReference type="InterPro" id="IPR038673">
    <property type="entry name" value="OprB_sf"/>
</dbReference>
<feature type="signal peptide" evidence="2">
    <location>
        <begin position="1"/>
        <end position="27"/>
    </location>
</feature>
<dbReference type="InterPro" id="IPR047684">
    <property type="entry name" value="Por_som-like"/>
</dbReference>
<protein>
    <submittedName>
        <fullName evidence="3">Iron uptake porin</fullName>
    </submittedName>
</protein>
<sequence>MARRSARRNRGLAALLASLLLGAGPLAAEPDPAVSQLADVRSGEWAERTLAGLERRLGLPDPAHPHALLISRAEFAVRLGRVLAAVEKSAQQANALDAEQFDALRRLQLEFLPERESLTARLENLEKRLDRAKYAPFDSKTTMSGQVIFGLSTLSNPIDDEDEDDSTAVRFSGRARLTFDTTFGRNDRLRVRLQAGDFPNYGSLAGSDMARLGVGGNTNRVFNVARLEYRFDLAKNLRVYIGALGGRLDDFTDALHPLVGSTGSGAISRFGQRNAIYRLISGTGAGVRWEATKTLTLSAGFVADFGSLAEDDDLDDARQTDRFLPTGILAQLNFQPSKTTGIGLSYIRTFNALDTGTGSERANDPFDGDSKRVFADSYGLQGFWKISPGLQIGGWFGLTEARADDLPSRPGSSIVNYALSFAFADLGGKGNLGGLVVGQPPRVVRSDLGNKFQDPDGAVHLEIFYRIRLTDRISITPGLLTIFNPENNRENPTVQVGTLRATFDF</sequence>
<keyword evidence="2" id="KW-0732">Signal</keyword>
<dbReference type="EMBL" id="CP063845">
    <property type="protein sequence ID" value="UFP96669.1"/>
    <property type="molecule type" value="Genomic_DNA"/>
</dbReference>
<dbReference type="RefSeq" id="WP_230843955.1">
    <property type="nucleotide sequence ID" value="NZ_CP063845.1"/>
</dbReference>
<name>A0ABY3PT64_9CYAN</name>
<dbReference type="PANTHER" id="PTHR43308">
    <property type="entry name" value="OUTER MEMBRANE PROTEIN ALPHA-RELATED"/>
    <property type="match status" value="1"/>
</dbReference>
<evidence type="ECO:0000313" key="3">
    <source>
        <dbReference type="EMBL" id="UFP96669.1"/>
    </source>
</evidence>
<dbReference type="PANTHER" id="PTHR43308:SF1">
    <property type="entry name" value="OUTER MEMBRANE PROTEIN ALPHA"/>
    <property type="match status" value="1"/>
</dbReference>
<evidence type="ECO:0000256" key="1">
    <source>
        <dbReference type="ARBA" id="ARBA00008769"/>
    </source>
</evidence>
<dbReference type="Pfam" id="PF04966">
    <property type="entry name" value="OprB"/>
    <property type="match status" value="1"/>
</dbReference>
<dbReference type="Gene3D" id="2.40.160.180">
    <property type="entry name" value="Carbohydrate-selective porin OprB"/>
    <property type="match status" value="1"/>
</dbReference>
<evidence type="ECO:0000313" key="4">
    <source>
        <dbReference type="Proteomes" id="UP001054846"/>
    </source>
</evidence>
<proteinExistence type="inferred from homology"/>